<sequence length="126" mass="14777">MIKCQEIKHTLSENLEDNLFVDDFKFGEDDVIRITRKEFEEMAADLILRAKNLIVESLRKAKLHRDKIHYIFQVGGGCRMPMIKQMLKEMFPTAEHQCSIHPEELVAKGAALYDYQLKKEKKIKLL</sequence>
<evidence type="ECO:0000256" key="3">
    <source>
        <dbReference type="ARBA" id="ARBA00022840"/>
    </source>
</evidence>
<dbReference type="GO" id="GO:0005524">
    <property type="term" value="F:ATP binding"/>
    <property type="evidence" value="ECO:0007669"/>
    <property type="project" value="UniProtKB-KW"/>
</dbReference>
<dbReference type="PANTHER" id="PTHR45639">
    <property type="entry name" value="HSC70CB, ISOFORM G-RELATED"/>
    <property type="match status" value="1"/>
</dbReference>
<evidence type="ECO:0000256" key="1">
    <source>
        <dbReference type="ARBA" id="ARBA00007381"/>
    </source>
</evidence>
<accession>A0A914PJZ0</accession>
<dbReference type="InterPro" id="IPR043129">
    <property type="entry name" value="ATPase_NBD"/>
</dbReference>
<dbReference type="Proteomes" id="UP000887578">
    <property type="component" value="Unplaced"/>
</dbReference>
<comment type="similarity">
    <text evidence="1">Belongs to the heat shock protein 70 family.</text>
</comment>
<dbReference type="Gene3D" id="3.90.640.10">
    <property type="entry name" value="Actin, Chain A, domain 4"/>
    <property type="match status" value="1"/>
</dbReference>
<dbReference type="WBParaSite" id="PDA_v2.g15076.t1">
    <property type="protein sequence ID" value="PDA_v2.g15076.t1"/>
    <property type="gene ID" value="PDA_v2.g15076"/>
</dbReference>
<keyword evidence="6" id="KW-1185">Reference proteome</keyword>
<dbReference type="Gene3D" id="3.30.420.40">
    <property type="match status" value="2"/>
</dbReference>
<evidence type="ECO:0000256" key="2">
    <source>
        <dbReference type="ARBA" id="ARBA00022741"/>
    </source>
</evidence>
<evidence type="ECO:0000256" key="4">
    <source>
        <dbReference type="ARBA" id="ARBA00023186"/>
    </source>
</evidence>
<dbReference type="AlphaFoldDB" id="A0A914PJZ0"/>
<reference evidence="7" key="1">
    <citation type="submission" date="2022-11" db="UniProtKB">
        <authorList>
            <consortium name="WormBaseParasite"/>
        </authorList>
    </citation>
    <scope>IDENTIFICATION</scope>
</reference>
<dbReference type="GO" id="GO:0140662">
    <property type="term" value="F:ATP-dependent protein folding chaperone"/>
    <property type="evidence" value="ECO:0007669"/>
    <property type="project" value="InterPro"/>
</dbReference>
<dbReference type="SUPFAM" id="SSF53067">
    <property type="entry name" value="Actin-like ATPase domain"/>
    <property type="match status" value="1"/>
</dbReference>
<dbReference type="PANTHER" id="PTHR45639:SF3">
    <property type="entry name" value="HYPOXIA UP-REGULATED PROTEIN 1"/>
    <property type="match status" value="1"/>
</dbReference>
<protein>
    <recommendedName>
        <fullName evidence="5">Hypoxia up-regulated protein 1</fullName>
    </recommendedName>
</protein>
<keyword evidence="4" id="KW-0143">Chaperone</keyword>
<organism evidence="6 7">
    <name type="scientific">Panagrolaimus davidi</name>
    <dbReference type="NCBI Taxonomy" id="227884"/>
    <lineage>
        <taxon>Eukaryota</taxon>
        <taxon>Metazoa</taxon>
        <taxon>Ecdysozoa</taxon>
        <taxon>Nematoda</taxon>
        <taxon>Chromadorea</taxon>
        <taxon>Rhabditida</taxon>
        <taxon>Tylenchina</taxon>
        <taxon>Panagrolaimomorpha</taxon>
        <taxon>Panagrolaimoidea</taxon>
        <taxon>Panagrolaimidae</taxon>
        <taxon>Panagrolaimus</taxon>
    </lineage>
</organism>
<dbReference type="InterPro" id="IPR013126">
    <property type="entry name" value="Hsp_70_fam"/>
</dbReference>
<dbReference type="GO" id="GO:0034663">
    <property type="term" value="C:endoplasmic reticulum chaperone complex"/>
    <property type="evidence" value="ECO:0007669"/>
    <property type="project" value="TreeGrafter"/>
</dbReference>
<keyword evidence="2" id="KW-0547">Nucleotide-binding</keyword>
<name>A0A914PJZ0_9BILA</name>
<proteinExistence type="inferred from homology"/>
<dbReference type="GO" id="GO:0030968">
    <property type="term" value="P:endoplasmic reticulum unfolded protein response"/>
    <property type="evidence" value="ECO:0007669"/>
    <property type="project" value="TreeGrafter"/>
</dbReference>
<evidence type="ECO:0000313" key="6">
    <source>
        <dbReference type="Proteomes" id="UP000887578"/>
    </source>
</evidence>
<keyword evidence="3" id="KW-0067">ATP-binding</keyword>
<dbReference type="Pfam" id="PF00012">
    <property type="entry name" value="HSP70"/>
    <property type="match status" value="1"/>
</dbReference>
<evidence type="ECO:0000256" key="5">
    <source>
        <dbReference type="ARBA" id="ARBA00040503"/>
    </source>
</evidence>
<dbReference type="PRINTS" id="PR00301">
    <property type="entry name" value="HEATSHOCK70"/>
</dbReference>
<evidence type="ECO:0000313" key="7">
    <source>
        <dbReference type="WBParaSite" id="PDA_v2.g15076.t1"/>
    </source>
</evidence>